<sequence>MAPPVPPPGPITATLNRTSGPVGSALVLTGGPFQGGLTVRFGGIPLPAGLFTVTGPGRIDVGVPPVAPGTRAPFEVETAAGTATSEAFLVTADVRVESMTPRTGPPGTVVTVRGRDLDWAGPLGRDGAVLEDQMLEDGTTLHFVIPPGLASGAFGFHAGGDGAGVATPVFTVTPPEGHRPSFLATPLAPVRVVPGNMPLLDPWNPGFHLLDVPAGMRTSQYGALHFPKIPIFHDYNPLLDNLRPGKSTGTFCTLALGLPRVFLEAVPAALRDRVRALGIPEDRVDLFCVSQDMPYLDDAGYLFRPHYWTDPEAPGFVAAPAAYNRGRTVEVGLFDAGPAFHFQGHAAGDFFPGPVHVHDDGFFVLSSPGGVMNLVGLDHGTTTAFWTLVRLEDRAAATLHLFLNDADQALLDAVAGAGPATLGQVFEAAAGPWDNAAGRKLRALVRPRVDRALVGPAAWGFRTVFLAGSGFTDAAAVTLDGMPARGFRVVADHLIVATVAEAGGGPRAFTVATPLGGEVSGLIPSGHGIAGGGEAALLE</sequence>
<protein>
    <recommendedName>
        <fullName evidence="3">IPT/TIG domain-containing protein</fullName>
    </recommendedName>
</protein>
<dbReference type="KEGG" id="msil:METEAL_40240"/>
<organism evidence="1 2">
    <name type="scientific">Mesoterricola silvestris</name>
    <dbReference type="NCBI Taxonomy" id="2927979"/>
    <lineage>
        <taxon>Bacteria</taxon>
        <taxon>Pseudomonadati</taxon>
        <taxon>Acidobacteriota</taxon>
        <taxon>Holophagae</taxon>
        <taxon>Holophagales</taxon>
        <taxon>Holophagaceae</taxon>
        <taxon>Mesoterricola</taxon>
    </lineage>
</organism>
<dbReference type="EMBL" id="AP027080">
    <property type="protein sequence ID" value="BDU74850.1"/>
    <property type="molecule type" value="Genomic_DNA"/>
</dbReference>
<name>A0AA48GUY0_9BACT</name>
<dbReference type="InterPro" id="IPR013783">
    <property type="entry name" value="Ig-like_fold"/>
</dbReference>
<evidence type="ECO:0000313" key="1">
    <source>
        <dbReference type="EMBL" id="BDU74850.1"/>
    </source>
</evidence>
<evidence type="ECO:0000313" key="2">
    <source>
        <dbReference type="Proteomes" id="UP001238179"/>
    </source>
</evidence>
<reference evidence="2" key="1">
    <citation type="journal article" date="2023" name="Int. J. Syst. Evol. Microbiol.">
        <title>Mesoterricola silvestris gen. nov., sp. nov., Mesoterricola sediminis sp. nov., Geothrix oryzae sp. nov., Geothrix edaphica sp. nov., Geothrix rubra sp. nov., and Geothrix limicola sp. nov., six novel members of Acidobacteriota isolated from soils.</title>
        <authorList>
            <person name="Itoh H."/>
            <person name="Sugisawa Y."/>
            <person name="Mise K."/>
            <person name="Xu Z."/>
            <person name="Kuniyasu M."/>
            <person name="Ushijima N."/>
            <person name="Kawano K."/>
            <person name="Kobayashi E."/>
            <person name="Shiratori Y."/>
            <person name="Masuda Y."/>
            <person name="Senoo K."/>
        </authorList>
    </citation>
    <scope>NUCLEOTIDE SEQUENCE [LARGE SCALE GENOMIC DNA]</scope>
    <source>
        <strain evidence="2">W79</strain>
    </source>
</reference>
<evidence type="ECO:0008006" key="3">
    <source>
        <dbReference type="Google" id="ProtNLM"/>
    </source>
</evidence>
<proteinExistence type="predicted"/>
<dbReference type="AlphaFoldDB" id="A0AA48GUY0"/>
<accession>A0AA48GUY0</accession>
<dbReference type="Proteomes" id="UP001238179">
    <property type="component" value="Chromosome"/>
</dbReference>
<dbReference type="Gene3D" id="2.60.40.10">
    <property type="entry name" value="Immunoglobulins"/>
    <property type="match status" value="1"/>
</dbReference>
<gene>
    <name evidence="1" type="ORF">METEAL_40240</name>
</gene>
<keyword evidence="2" id="KW-1185">Reference proteome</keyword>